<feature type="transmembrane region" description="Helical" evidence="8">
    <location>
        <begin position="14"/>
        <end position="36"/>
    </location>
</feature>
<evidence type="ECO:0000256" key="6">
    <source>
        <dbReference type="ARBA" id="ARBA00038046"/>
    </source>
</evidence>
<evidence type="ECO:0000256" key="1">
    <source>
        <dbReference type="ARBA" id="ARBA00004141"/>
    </source>
</evidence>
<evidence type="ECO:0000313" key="11">
    <source>
        <dbReference type="Proteomes" id="UP001209878"/>
    </source>
</evidence>
<feature type="transmembrane region" description="Helical" evidence="8">
    <location>
        <begin position="508"/>
        <end position="529"/>
    </location>
</feature>
<evidence type="ECO:0000313" key="10">
    <source>
        <dbReference type="EMBL" id="KAK2188146.1"/>
    </source>
</evidence>
<dbReference type="PANTHER" id="PTHR45951:SF3">
    <property type="entry name" value="PROTEIN DISPATCHED"/>
    <property type="match status" value="1"/>
</dbReference>
<dbReference type="InterPro" id="IPR000731">
    <property type="entry name" value="SSD"/>
</dbReference>
<feature type="compositionally biased region" description="Polar residues" evidence="7">
    <location>
        <begin position="1025"/>
        <end position="1038"/>
    </location>
</feature>
<feature type="transmembrane region" description="Helical" evidence="8">
    <location>
        <begin position="769"/>
        <end position="788"/>
    </location>
</feature>
<keyword evidence="2 8" id="KW-0812">Transmembrane</keyword>
<feature type="transmembrane region" description="Helical" evidence="8">
    <location>
        <begin position="332"/>
        <end position="352"/>
    </location>
</feature>
<dbReference type="InterPro" id="IPR052081">
    <property type="entry name" value="Dispatched_Hh_regulator"/>
</dbReference>
<keyword evidence="3 8" id="KW-1133">Transmembrane helix</keyword>
<dbReference type="SUPFAM" id="SSF82866">
    <property type="entry name" value="Multidrug efflux transporter AcrB transmembrane domain"/>
    <property type="match status" value="2"/>
</dbReference>
<feature type="transmembrane region" description="Helical" evidence="8">
    <location>
        <begin position="404"/>
        <end position="425"/>
    </location>
</feature>
<evidence type="ECO:0000256" key="3">
    <source>
        <dbReference type="ARBA" id="ARBA00022989"/>
    </source>
</evidence>
<feature type="transmembrane region" description="Helical" evidence="8">
    <location>
        <begin position="862"/>
        <end position="887"/>
    </location>
</feature>
<organism evidence="10 11">
    <name type="scientific">Ridgeia piscesae</name>
    <name type="common">Tubeworm</name>
    <dbReference type="NCBI Taxonomy" id="27915"/>
    <lineage>
        <taxon>Eukaryota</taxon>
        <taxon>Metazoa</taxon>
        <taxon>Spiralia</taxon>
        <taxon>Lophotrochozoa</taxon>
        <taxon>Annelida</taxon>
        <taxon>Polychaeta</taxon>
        <taxon>Sedentaria</taxon>
        <taxon>Canalipalpata</taxon>
        <taxon>Sabellida</taxon>
        <taxon>Siboglinidae</taxon>
        <taxon>Ridgeia</taxon>
    </lineage>
</organism>
<keyword evidence="11" id="KW-1185">Reference proteome</keyword>
<gene>
    <name evidence="10" type="ORF">NP493_143g03041</name>
</gene>
<feature type="transmembrane region" description="Helical" evidence="8">
    <location>
        <begin position="794"/>
        <end position="816"/>
    </location>
</feature>
<reference evidence="10" key="1">
    <citation type="journal article" date="2023" name="Mol. Biol. Evol.">
        <title>Third-Generation Sequencing Reveals the Adaptive Role of the Epigenome in Three Deep-Sea Polychaetes.</title>
        <authorList>
            <person name="Perez M."/>
            <person name="Aroh O."/>
            <person name="Sun Y."/>
            <person name="Lan Y."/>
            <person name="Juniper S.K."/>
            <person name="Young C.R."/>
            <person name="Angers B."/>
            <person name="Qian P.Y."/>
        </authorList>
    </citation>
    <scope>NUCLEOTIDE SEQUENCE</scope>
    <source>
        <strain evidence="10">R07B-5</strain>
    </source>
</reference>
<proteinExistence type="inferred from homology"/>
<comment type="caution">
    <text evidence="10">The sequence shown here is derived from an EMBL/GenBank/DDBJ whole genome shotgun (WGS) entry which is preliminary data.</text>
</comment>
<feature type="region of interest" description="Disordered" evidence="7">
    <location>
        <begin position="985"/>
        <end position="1063"/>
    </location>
</feature>
<evidence type="ECO:0000256" key="2">
    <source>
        <dbReference type="ARBA" id="ARBA00022692"/>
    </source>
</evidence>
<sequence>MKRYAWLLTNYPQFVILFDVVLVVVCTSISMTIYGLPAFKEPLKGVSPRGTVIGGRQKAMQQVADQLASGELTKAPSNPHTPPSAGQTSAALFNCLNEPIMGLPNPRMVLEPTTSGKNLLSAKYLQAACEWENKYVRPFHRGNCSDLHSLHLYIRALNGKNISDCSDINDADVTTALEVVQNCSQYYFDGLLARHCASGNPACAGVPMLCYKHGAVYKILHYLTDVDFMKDGDKTKTNVAYSVVYMRNARDLLHDKWMGDWFADPDELRDYYMDELDGGAVGKDLVKSRAMSLNVAPETLTKYVFKDLMFFGIAMGSILILLFFYLRSVVLMFATLANVGCTISVSYFLYMVVYRIPFFPFMNIVAGLLLIAIGADGVFILHDLKEEAQRHDKDLSLEGATLKMLRHGALSIFVTSCTTAAAVFSNVISNVTSLRCFGIYGGTCVLVNLWFLLTFAPAVIVLTEKVNARHPVKCCRPRPKDEDKPSRLSRAAALFWKTYLPKAVTTFAPLWIAHFLLLGIGGIVVVFVAPKLKVQSEREYPIFHSNQAFELYRWHYRDSFRFELEQLARERSRMNVQIVWGVDGTDNGNQFNPDDPGTLRFDGDFDLYHPDSQRFLRTFCTDLLNQSFIHDASNYECFFDVVASATNETCKEHRCCEKGMFPMTYLDAKDCLKNDSIQALMVNANKTVIGQAIYDTSGNAVAFRYSIQTNENWTTEYSDMNTFYKKVNKYVRDRLTNEAHGLDNGWVVGLSGMELDLYDLQDALSRGTLLGIALSVGIGFLVLLFTSLNVLITFYAMLTISLTIAVTMAALVLLGWEVTLFDSIVISLAVGLSIDFSIHYGIGYKVAPSQHRKDRVHDVLCSIGSAVAMAAITTFAAGTSVSFGLLVTYKHFGTFLMLVMTISWCFGTLFFLPLLSVLGPRQGFGEIACWKKKDDVDGDATSDQYISKDYMPNGLPNGGLSGMELARGTGEKAAIGSPYYPQSPVYDDNYRGRRWTPPDGGRYNRSRSAPHKGRSRSAKSDNRVFPNNSQSPQHNGFVSNRPHRSASPQSRDRNYRDGVNYRY</sequence>
<feature type="transmembrane region" description="Helical" evidence="8">
    <location>
        <begin position="823"/>
        <end position="842"/>
    </location>
</feature>
<accession>A0AAD9P4S0</accession>
<keyword evidence="5" id="KW-0325">Glycoprotein</keyword>
<dbReference type="GO" id="GO:0007224">
    <property type="term" value="P:smoothened signaling pathway"/>
    <property type="evidence" value="ECO:0007669"/>
    <property type="project" value="TreeGrafter"/>
</dbReference>
<evidence type="ECO:0000256" key="8">
    <source>
        <dbReference type="SAM" id="Phobius"/>
    </source>
</evidence>
<protein>
    <recommendedName>
        <fullName evidence="9">SSD domain-containing protein</fullName>
    </recommendedName>
</protein>
<dbReference type="Pfam" id="PF03176">
    <property type="entry name" value="MMPL"/>
    <property type="match status" value="2"/>
</dbReference>
<evidence type="ECO:0000259" key="9">
    <source>
        <dbReference type="PROSITE" id="PS50156"/>
    </source>
</evidence>
<dbReference type="GO" id="GO:0016020">
    <property type="term" value="C:membrane"/>
    <property type="evidence" value="ECO:0007669"/>
    <property type="project" value="UniProtKB-SubCell"/>
</dbReference>
<feature type="transmembrane region" description="Helical" evidence="8">
    <location>
        <begin position="437"/>
        <end position="462"/>
    </location>
</feature>
<evidence type="ECO:0000256" key="4">
    <source>
        <dbReference type="ARBA" id="ARBA00023136"/>
    </source>
</evidence>
<feature type="compositionally biased region" description="Basic residues" evidence="7">
    <location>
        <begin position="1004"/>
        <end position="1017"/>
    </location>
</feature>
<feature type="transmembrane region" description="Helical" evidence="8">
    <location>
        <begin position="364"/>
        <end position="384"/>
    </location>
</feature>
<keyword evidence="4 8" id="KW-0472">Membrane</keyword>
<dbReference type="AlphaFoldDB" id="A0AAD9P4S0"/>
<comment type="similarity">
    <text evidence="6">Belongs to the dispatched family.</text>
</comment>
<feature type="transmembrane region" description="Helical" evidence="8">
    <location>
        <begin position="308"/>
        <end position="326"/>
    </location>
</feature>
<name>A0AAD9P4S0_RIDPI</name>
<dbReference type="InterPro" id="IPR004869">
    <property type="entry name" value="MMPL_dom"/>
</dbReference>
<evidence type="ECO:0000256" key="5">
    <source>
        <dbReference type="ARBA" id="ARBA00023180"/>
    </source>
</evidence>
<dbReference type="Proteomes" id="UP001209878">
    <property type="component" value="Unassembled WGS sequence"/>
</dbReference>
<feature type="domain" description="SSD" evidence="9">
    <location>
        <begin position="322"/>
        <end position="462"/>
    </location>
</feature>
<dbReference type="PROSITE" id="PS50156">
    <property type="entry name" value="SSD"/>
    <property type="match status" value="1"/>
</dbReference>
<dbReference type="Gene3D" id="1.20.1640.10">
    <property type="entry name" value="Multidrug efflux transporter AcrB transmembrane domain"/>
    <property type="match status" value="2"/>
</dbReference>
<feature type="transmembrane region" description="Helical" evidence="8">
    <location>
        <begin position="894"/>
        <end position="915"/>
    </location>
</feature>
<dbReference type="PANTHER" id="PTHR45951">
    <property type="entry name" value="PROTEIN DISPATCHED-RELATED"/>
    <property type="match status" value="1"/>
</dbReference>
<dbReference type="EMBL" id="JAODUO010000142">
    <property type="protein sequence ID" value="KAK2188146.1"/>
    <property type="molecule type" value="Genomic_DNA"/>
</dbReference>
<evidence type="ECO:0000256" key="7">
    <source>
        <dbReference type="SAM" id="MobiDB-lite"/>
    </source>
</evidence>
<comment type="subcellular location">
    <subcellularLocation>
        <location evidence="1">Membrane</location>
        <topology evidence="1">Multi-pass membrane protein</topology>
    </subcellularLocation>
</comment>
<dbReference type="GO" id="GO:0022857">
    <property type="term" value="F:transmembrane transporter activity"/>
    <property type="evidence" value="ECO:0007669"/>
    <property type="project" value="TreeGrafter"/>
</dbReference>